<proteinExistence type="predicted"/>
<dbReference type="Proteomes" id="UP001054837">
    <property type="component" value="Unassembled WGS sequence"/>
</dbReference>
<organism evidence="1 2">
    <name type="scientific">Caerostris darwini</name>
    <dbReference type="NCBI Taxonomy" id="1538125"/>
    <lineage>
        <taxon>Eukaryota</taxon>
        <taxon>Metazoa</taxon>
        <taxon>Ecdysozoa</taxon>
        <taxon>Arthropoda</taxon>
        <taxon>Chelicerata</taxon>
        <taxon>Arachnida</taxon>
        <taxon>Araneae</taxon>
        <taxon>Araneomorphae</taxon>
        <taxon>Entelegynae</taxon>
        <taxon>Araneoidea</taxon>
        <taxon>Araneidae</taxon>
        <taxon>Caerostris</taxon>
    </lineage>
</organism>
<sequence length="108" mass="12152">MNFFRAPVDTSHSLPRNAFNFSFCEPMDSPNVNNIDRPILRKYGLHALTTFIVCRQRDSTLNVPTPKKSGVHHFVVKTFLCPHCVSVDALYIKVAPPPFTSSYVGKIS</sequence>
<keyword evidence="2" id="KW-1185">Reference proteome</keyword>
<evidence type="ECO:0000313" key="2">
    <source>
        <dbReference type="Proteomes" id="UP001054837"/>
    </source>
</evidence>
<gene>
    <name evidence="1" type="ORF">CDAR_308111</name>
</gene>
<name>A0AAV4RKE5_9ARAC</name>
<evidence type="ECO:0000313" key="1">
    <source>
        <dbReference type="EMBL" id="GIY21509.1"/>
    </source>
</evidence>
<comment type="caution">
    <text evidence="1">The sequence shown here is derived from an EMBL/GenBank/DDBJ whole genome shotgun (WGS) entry which is preliminary data.</text>
</comment>
<dbReference type="EMBL" id="BPLQ01006309">
    <property type="protein sequence ID" value="GIY21509.1"/>
    <property type="molecule type" value="Genomic_DNA"/>
</dbReference>
<protein>
    <submittedName>
        <fullName evidence="1">Uncharacterized protein</fullName>
    </submittedName>
</protein>
<reference evidence="1 2" key="1">
    <citation type="submission" date="2021-06" db="EMBL/GenBank/DDBJ databases">
        <title>Caerostris darwini draft genome.</title>
        <authorList>
            <person name="Kono N."/>
            <person name="Arakawa K."/>
        </authorList>
    </citation>
    <scope>NUCLEOTIDE SEQUENCE [LARGE SCALE GENOMIC DNA]</scope>
</reference>
<dbReference type="AlphaFoldDB" id="A0AAV4RKE5"/>
<accession>A0AAV4RKE5</accession>